<protein>
    <submittedName>
        <fullName evidence="1">Uncharacterized protein</fullName>
    </submittedName>
</protein>
<dbReference type="EMBL" id="JRGF01000023">
    <property type="protein sequence ID" value="KHE40389.1"/>
    <property type="molecule type" value="Genomic_DNA"/>
</dbReference>
<name>A0ABR4YH73_9BACT</name>
<proteinExistence type="predicted"/>
<dbReference type="Proteomes" id="UP000030889">
    <property type="component" value="Unassembled WGS sequence"/>
</dbReference>
<evidence type="ECO:0000313" key="1">
    <source>
        <dbReference type="EMBL" id="KHE40389.1"/>
    </source>
</evidence>
<organism evidence="1 2">
    <name type="scientific">Alistipes inops</name>
    <dbReference type="NCBI Taxonomy" id="1501391"/>
    <lineage>
        <taxon>Bacteria</taxon>
        <taxon>Pseudomonadati</taxon>
        <taxon>Bacteroidota</taxon>
        <taxon>Bacteroidia</taxon>
        <taxon>Bacteroidales</taxon>
        <taxon>Rikenellaceae</taxon>
        <taxon>Alistipes</taxon>
    </lineage>
</organism>
<reference evidence="1 2" key="1">
    <citation type="submission" date="2014-09" db="EMBL/GenBank/DDBJ databases">
        <title>Alistipes sp. 627, sp. nov., a novel member of the family Rikenellaceae isolated from human faeces.</title>
        <authorList>
            <person name="Shkoporov A.N."/>
            <person name="Chaplin A.V."/>
            <person name="Motuzova O.V."/>
            <person name="Kafarskaia L.I."/>
            <person name="Khokhlova E.V."/>
            <person name="Efimov B.A."/>
        </authorList>
    </citation>
    <scope>NUCLEOTIDE SEQUENCE [LARGE SCALE GENOMIC DNA]</scope>
    <source>
        <strain evidence="1 2">627</strain>
    </source>
</reference>
<accession>A0ABR4YH73</accession>
<evidence type="ECO:0000313" key="2">
    <source>
        <dbReference type="Proteomes" id="UP000030889"/>
    </source>
</evidence>
<sequence>MKFRIAGIGYASKGISGVLMSHGFTFDIVRHPGHNAHFGRWLRAGRDIHFGLFRYRATCQCATGQAEDDNDETSYFHDFSGF</sequence>
<gene>
    <name evidence="1" type="ORF">LG35_09915</name>
</gene>
<keyword evidence="2" id="KW-1185">Reference proteome</keyword>
<comment type="caution">
    <text evidence="1">The sequence shown here is derived from an EMBL/GenBank/DDBJ whole genome shotgun (WGS) entry which is preliminary data.</text>
</comment>